<dbReference type="Pfam" id="PF01618">
    <property type="entry name" value="MotA_ExbB"/>
    <property type="match status" value="1"/>
</dbReference>
<dbReference type="Proteomes" id="UP000092565">
    <property type="component" value="Chromosome"/>
</dbReference>
<keyword evidence="2" id="KW-1003">Cell membrane</keyword>
<feature type="transmembrane region" description="Helical" evidence="7">
    <location>
        <begin position="20"/>
        <end position="38"/>
    </location>
</feature>
<protein>
    <submittedName>
        <fullName evidence="9">Flagellar motor protein MotA</fullName>
    </submittedName>
</protein>
<dbReference type="GO" id="GO:0017038">
    <property type="term" value="P:protein import"/>
    <property type="evidence" value="ECO:0007669"/>
    <property type="project" value="TreeGrafter"/>
</dbReference>
<feature type="transmembrane region" description="Helical" evidence="7">
    <location>
        <begin position="159"/>
        <end position="185"/>
    </location>
</feature>
<evidence type="ECO:0000256" key="6">
    <source>
        <dbReference type="RuleBase" id="RU004057"/>
    </source>
</evidence>
<keyword evidence="4 7" id="KW-1133">Transmembrane helix</keyword>
<evidence type="ECO:0000313" key="10">
    <source>
        <dbReference type="Proteomes" id="UP000092565"/>
    </source>
</evidence>
<dbReference type="AlphaFoldDB" id="A0A1B0ZTD2"/>
<comment type="subcellular location">
    <subcellularLocation>
        <location evidence="1">Cell membrane</location>
        <topology evidence="1">Multi-pass membrane protein</topology>
    </subcellularLocation>
    <subcellularLocation>
        <location evidence="6">Membrane</location>
        <topology evidence="6">Multi-pass membrane protein</topology>
    </subcellularLocation>
</comment>
<accession>A0A1B0ZTD2</accession>
<dbReference type="OrthoDB" id="4045at2"/>
<dbReference type="PANTHER" id="PTHR30625:SF11">
    <property type="entry name" value="MOTA_TOLQ_EXBB PROTON CHANNEL DOMAIN-CONTAINING PROTEIN"/>
    <property type="match status" value="1"/>
</dbReference>
<evidence type="ECO:0000256" key="2">
    <source>
        <dbReference type="ARBA" id="ARBA00022475"/>
    </source>
</evidence>
<dbReference type="InterPro" id="IPR050790">
    <property type="entry name" value="ExbB/TolQ_transport"/>
</dbReference>
<dbReference type="RefSeq" id="WP_065272265.1">
    <property type="nucleotide sequence ID" value="NZ_CP015124.1"/>
</dbReference>
<evidence type="ECO:0000313" key="9">
    <source>
        <dbReference type="EMBL" id="ANP37442.1"/>
    </source>
</evidence>
<keyword evidence="10" id="KW-1185">Reference proteome</keyword>
<sequence>MMWLHDALLGVLDLGGPVVLLLLCVSVLTAALVLYKIWQYRTARVGRHAHLSAAVTAWDHGDHDAALRQLESSRSYLAPVFRLALAAGPGTAADAALSDRADAEAEDCFARLERGLGALDMVSQLAPLMGLFGTVIGMIEAFQKLQTAGSSVDPALLAGGIWVALLTTAAGLAVAMPTSLVLSWLTARMQRERVFANRALRVLFCPSEQAEASHGG</sequence>
<keyword evidence="3 7" id="KW-0812">Transmembrane</keyword>
<feature type="domain" description="MotA/TolQ/ExbB proton channel" evidence="8">
    <location>
        <begin position="92"/>
        <end position="192"/>
    </location>
</feature>
<evidence type="ECO:0000256" key="1">
    <source>
        <dbReference type="ARBA" id="ARBA00004651"/>
    </source>
</evidence>
<keyword evidence="5 7" id="KW-0472">Membrane</keyword>
<evidence type="ECO:0000259" key="8">
    <source>
        <dbReference type="Pfam" id="PF01618"/>
    </source>
</evidence>
<keyword evidence="9" id="KW-0966">Cell projection</keyword>
<evidence type="ECO:0000256" key="5">
    <source>
        <dbReference type="ARBA" id="ARBA00023136"/>
    </source>
</evidence>
<dbReference type="GO" id="GO:0005886">
    <property type="term" value="C:plasma membrane"/>
    <property type="evidence" value="ECO:0007669"/>
    <property type="project" value="UniProtKB-SubCell"/>
</dbReference>
<name>A0A1B0ZTD2_9RHOB</name>
<evidence type="ECO:0000256" key="7">
    <source>
        <dbReference type="SAM" id="Phobius"/>
    </source>
</evidence>
<keyword evidence="6" id="KW-0653">Protein transport</keyword>
<dbReference type="InterPro" id="IPR002898">
    <property type="entry name" value="MotA_ExbB_proton_chnl"/>
</dbReference>
<feature type="transmembrane region" description="Helical" evidence="7">
    <location>
        <begin position="121"/>
        <end position="139"/>
    </location>
</feature>
<evidence type="ECO:0000256" key="4">
    <source>
        <dbReference type="ARBA" id="ARBA00022989"/>
    </source>
</evidence>
<organism evidence="9 10">
    <name type="scientific">Phaeobacter gallaeciensis</name>
    <dbReference type="NCBI Taxonomy" id="60890"/>
    <lineage>
        <taxon>Bacteria</taxon>
        <taxon>Pseudomonadati</taxon>
        <taxon>Pseudomonadota</taxon>
        <taxon>Alphaproteobacteria</taxon>
        <taxon>Rhodobacterales</taxon>
        <taxon>Roseobacteraceae</taxon>
        <taxon>Phaeobacter</taxon>
    </lineage>
</organism>
<reference evidence="9 10" key="1">
    <citation type="submission" date="2016-04" db="EMBL/GenBank/DDBJ databases">
        <authorList>
            <person name="Evans L.H."/>
            <person name="Alamgir A."/>
            <person name="Owens N."/>
            <person name="Weber N.D."/>
            <person name="Virtaneva K."/>
            <person name="Barbian K."/>
            <person name="Babar A."/>
            <person name="Rosenke K."/>
        </authorList>
    </citation>
    <scope>NUCLEOTIDE SEQUENCE [LARGE SCALE GENOMIC DNA]</scope>
    <source>
        <strain evidence="9 10">JL2886</strain>
    </source>
</reference>
<keyword evidence="9" id="KW-0282">Flagellum</keyword>
<dbReference type="PATRIC" id="fig|60890.4.peg.2479"/>
<gene>
    <name evidence="9" type="primary">exbB</name>
    <name evidence="9" type="ORF">JL2886_02553</name>
</gene>
<dbReference type="PANTHER" id="PTHR30625">
    <property type="entry name" value="PROTEIN TOLQ"/>
    <property type="match status" value="1"/>
</dbReference>
<evidence type="ECO:0000256" key="3">
    <source>
        <dbReference type="ARBA" id="ARBA00022692"/>
    </source>
</evidence>
<comment type="similarity">
    <text evidence="6">Belongs to the exbB/tolQ family.</text>
</comment>
<keyword evidence="9" id="KW-0969">Cilium</keyword>
<proteinExistence type="inferred from homology"/>
<keyword evidence="6" id="KW-0813">Transport</keyword>
<dbReference type="EMBL" id="CP015124">
    <property type="protein sequence ID" value="ANP37442.1"/>
    <property type="molecule type" value="Genomic_DNA"/>
</dbReference>